<organism evidence="3 4">
    <name type="scientific">Paralysiella testudinis</name>
    <dbReference type="NCBI Taxonomy" id="2809020"/>
    <lineage>
        <taxon>Bacteria</taxon>
        <taxon>Pseudomonadati</taxon>
        <taxon>Pseudomonadota</taxon>
        <taxon>Betaproteobacteria</taxon>
        <taxon>Neisseriales</taxon>
        <taxon>Neisseriaceae</taxon>
        <taxon>Paralysiella</taxon>
    </lineage>
</organism>
<dbReference type="InterPro" id="IPR036700">
    <property type="entry name" value="BOBF_sf"/>
</dbReference>
<feature type="signal peptide" evidence="2">
    <location>
        <begin position="1"/>
        <end position="23"/>
    </location>
</feature>
<reference evidence="3" key="1">
    <citation type="submission" date="2021-02" db="EMBL/GenBank/DDBJ databases">
        <title>Neisseriaceae sp. 26B isolated from the cloaca of a Common Toad-headed Turtle (Mesoclemmys nasuta).</title>
        <authorList>
            <person name="Spergser J."/>
            <person name="Busse H.-J."/>
        </authorList>
    </citation>
    <scope>NUCLEOTIDE SEQUENCE</scope>
    <source>
        <strain evidence="3">26B</strain>
    </source>
</reference>
<dbReference type="SUPFAM" id="SSF101756">
    <property type="entry name" value="Hypothetical protein YgiW"/>
    <property type="match status" value="1"/>
</dbReference>
<dbReference type="Gene3D" id="2.40.50.200">
    <property type="entry name" value="Bacterial OB-fold"/>
    <property type="match status" value="1"/>
</dbReference>
<dbReference type="InterPro" id="IPR005220">
    <property type="entry name" value="CarO-like"/>
</dbReference>
<protein>
    <submittedName>
        <fullName evidence="3">NirD/YgiW/YdeI family stress tolerance protein</fullName>
    </submittedName>
</protein>
<dbReference type="PANTHER" id="PTHR36571:SF1">
    <property type="entry name" value="PROTEIN YGIW"/>
    <property type="match status" value="1"/>
</dbReference>
<dbReference type="KEGG" id="ptes:JQU52_10030"/>
<feature type="chain" id="PRO_5034875738" evidence="2">
    <location>
        <begin position="24"/>
        <end position="120"/>
    </location>
</feature>
<keyword evidence="1 2" id="KW-0732">Signal</keyword>
<dbReference type="PANTHER" id="PTHR36571">
    <property type="entry name" value="PROTEIN YGIW"/>
    <property type="match status" value="1"/>
</dbReference>
<name>A0A892ZH47_9NEIS</name>
<accession>A0A892ZH47</accession>
<dbReference type="Pfam" id="PF04076">
    <property type="entry name" value="BOF"/>
    <property type="match status" value="1"/>
</dbReference>
<dbReference type="EMBL" id="CP069798">
    <property type="protein sequence ID" value="QRQ81066.1"/>
    <property type="molecule type" value="Genomic_DNA"/>
</dbReference>
<evidence type="ECO:0000313" key="4">
    <source>
        <dbReference type="Proteomes" id="UP000653156"/>
    </source>
</evidence>
<dbReference type="Proteomes" id="UP000653156">
    <property type="component" value="Chromosome"/>
</dbReference>
<dbReference type="NCBIfam" id="NF033674">
    <property type="entry name" value="stress_OB_fold"/>
    <property type="match status" value="1"/>
</dbReference>
<evidence type="ECO:0000256" key="2">
    <source>
        <dbReference type="SAM" id="SignalP"/>
    </source>
</evidence>
<dbReference type="AlphaFoldDB" id="A0A892ZH47"/>
<evidence type="ECO:0000313" key="3">
    <source>
        <dbReference type="EMBL" id="QRQ81066.1"/>
    </source>
</evidence>
<sequence>MSKMIFKAWLLAAGLGLAGVAAADTFGAAAVQTDVAVQTVAAAKALPDDSKVVLEGRIVKKTGHERYEFKDASGTVTVEIDDDDWRGLSVNAQDKVRIEGEVEHKRGRAVEIDVNRIVKL</sequence>
<evidence type="ECO:0000256" key="1">
    <source>
        <dbReference type="ARBA" id="ARBA00022729"/>
    </source>
</evidence>
<proteinExistence type="predicted"/>
<keyword evidence="4" id="KW-1185">Reference proteome</keyword>
<gene>
    <name evidence="3" type="ORF">JQU52_10030</name>
</gene>
<dbReference type="RefSeq" id="WP_230338349.1">
    <property type="nucleotide sequence ID" value="NZ_CP069798.1"/>
</dbReference>